<dbReference type="Proteomes" id="UP001157069">
    <property type="component" value="Unassembled WGS sequence"/>
</dbReference>
<keyword evidence="2" id="KW-0472">Membrane</keyword>
<evidence type="ECO:0000313" key="3">
    <source>
        <dbReference type="EMBL" id="GMA90904.1"/>
    </source>
</evidence>
<proteinExistence type="predicted"/>
<accession>A0ABQ6JUX6</accession>
<dbReference type="EMBL" id="BSVA01000001">
    <property type="protein sequence ID" value="GMA90904.1"/>
    <property type="molecule type" value="Genomic_DNA"/>
</dbReference>
<keyword evidence="4" id="KW-1185">Reference proteome</keyword>
<feature type="compositionally biased region" description="Low complexity" evidence="1">
    <location>
        <begin position="1"/>
        <end position="27"/>
    </location>
</feature>
<organism evidence="3 4">
    <name type="scientific">Homoserinibacter gongjuensis</name>
    <dbReference type="NCBI Taxonomy" id="1162968"/>
    <lineage>
        <taxon>Bacteria</taxon>
        <taxon>Bacillati</taxon>
        <taxon>Actinomycetota</taxon>
        <taxon>Actinomycetes</taxon>
        <taxon>Micrococcales</taxon>
        <taxon>Microbacteriaceae</taxon>
        <taxon>Homoserinibacter</taxon>
    </lineage>
</organism>
<keyword evidence="2" id="KW-1133">Transmembrane helix</keyword>
<sequence>MTQPDSGDASGGSDASGAGDPDATGGSENASAAGEFPFGWLFAGLGGLVVLAGAGVFIRFLVVRGR</sequence>
<keyword evidence="2" id="KW-0812">Transmembrane</keyword>
<comment type="caution">
    <text evidence="3">The sequence shown here is derived from an EMBL/GenBank/DDBJ whole genome shotgun (WGS) entry which is preliminary data.</text>
</comment>
<feature type="region of interest" description="Disordered" evidence="1">
    <location>
        <begin position="1"/>
        <end position="30"/>
    </location>
</feature>
<evidence type="ECO:0000313" key="4">
    <source>
        <dbReference type="Proteomes" id="UP001157069"/>
    </source>
</evidence>
<dbReference type="RefSeq" id="WP_284298925.1">
    <property type="nucleotide sequence ID" value="NZ_BSVA01000001.1"/>
</dbReference>
<reference evidence="4" key="1">
    <citation type="journal article" date="2019" name="Int. J. Syst. Evol. Microbiol.">
        <title>The Global Catalogue of Microorganisms (GCM) 10K type strain sequencing project: providing services to taxonomists for standard genome sequencing and annotation.</title>
        <authorList>
            <consortium name="The Broad Institute Genomics Platform"/>
            <consortium name="The Broad Institute Genome Sequencing Center for Infectious Disease"/>
            <person name="Wu L."/>
            <person name="Ma J."/>
        </authorList>
    </citation>
    <scope>NUCLEOTIDE SEQUENCE [LARGE SCALE GENOMIC DNA]</scope>
    <source>
        <strain evidence="4">NBRC 108755</strain>
    </source>
</reference>
<evidence type="ECO:0000256" key="1">
    <source>
        <dbReference type="SAM" id="MobiDB-lite"/>
    </source>
</evidence>
<evidence type="ECO:0000256" key="2">
    <source>
        <dbReference type="SAM" id="Phobius"/>
    </source>
</evidence>
<gene>
    <name evidence="3" type="ORF">GCM10025869_14330</name>
</gene>
<name>A0ABQ6JUX6_9MICO</name>
<protein>
    <submittedName>
        <fullName evidence="3">Uncharacterized protein</fullName>
    </submittedName>
</protein>
<feature type="transmembrane region" description="Helical" evidence="2">
    <location>
        <begin position="38"/>
        <end position="62"/>
    </location>
</feature>